<reference evidence="2" key="1">
    <citation type="submission" date="2020-05" db="EMBL/GenBank/DDBJ databases">
        <title>Phylogenomic resolution of chytrid fungi.</title>
        <authorList>
            <person name="Stajich J.E."/>
            <person name="Amses K."/>
            <person name="Simmons R."/>
            <person name="Seto K."/>
            <person name="Myers J."/>
            <person name="Bonds A."/>
            <person name="Quandt C.A."/>
            <person name="Barry K."/>
            <person name="Liu P."/>
            <person name="Grigoriev I."/>
            <person name="Longcore J.E."/>
            <person name="James T.Y."/>
        </authorList>
    </citation>
    <scope>NUCLEOTIDE SEQUENCE</scope>
    <source>
        <strain evidence="2">PLAUS21</strain>
    </source>
</reference>
<gene>
    <name evidence="2" type="ORF">HK103_005726</name>
</gene>
<evidence type="ECO:0000313" key="3">
    <source>
        <dbReference type="Proteomes" id="UP001210925"/>
    </source>
</evidence>
<dbReference type="PANTHER" id="PTHR34587:SF2">
    <property type="entry name" value="G-PROTEIN COUPLED RECEPTORS FAMILY 1 PROFILE DOMAIN-CONTAINING PROTEIN"/>
    <property type="match status" value="1"/>
</dbReference>
<feature type="chain" id="PRO_5042186890" evidence="1">
    <location>
        <begin position="17"/>
        <end position="220"/>
    </location>
</feature>
<protein>
    <submittedName>
        <fullName evidence="2">Uncharacterized protein</fullName>
    </submittedName>
</protein>
<accession>A0AAD5UEQ1</accession>
<organism evidence="2 3">
    <name type="scientific">Boothiomyces macroporosus</name>
    <dbReference type="NCBI Taxonomy" id="261099"/>
    <lineage>
        <taxon>Eukaryota</taxon>
        <taxon>Fungi</taxon>
        <taxon>Fungi incertae sedis</taxon>
        <taxon>Chytridiomycota</taxon>
        <taxon>Chytridiomycota incertae sedis</taxon>
        <taxon>Chytridiomycetes</taxon>
        <taxon>Rhizophydiales</taxon>
        <taxon>Terramycetaceae</taxon>
        <taxon>Boothiomyces</taxon>
    </lineage>
</organism>
<dbReference type="PANTHER" id="PTHR34587">
    <property type="entry name" value="VWFA DOMAIN-CONTAINING PROTEIN"/>
    <property type="match status" value="1"/>
</dbReference>
<keyword evidence="1" id="KW-0732">Signal</keyword>
<dbReference type="Proteomes" id="UP001210925">
    <property type="component" value="Unassembled WGS sequence"/>
</dbReference>
<keyword evidence="3" id="KW-1185">Reference proteome</keyword>
<evidence type="ECO:0000256" key="1">
    <source>
        <dbReference type="SAM" id="SignalP"/>
    </source>
</evidence>
<feature type="signal peptide" evidence="1">
    <location>
        <begin position="1"/>
        <end position="16"/>
    </location>
</feature>
<dbReference type="AlphaFoldDB" id="A0AAD5UEQ1"/>
<dbReference type="InterPro" id="IPR053216">
    <property type="entry name" value="Appressorial_penetr-assoc"/>
</dbReference>
<comment type="caution">
    <text evidence="2">The sequence shown here is derived from an EMBL/GenBank/DDBJ whole genome shotgun (WGS) entry which is preliminary data.</text>
</comment>
<dbReference type="EMBL" id="JADGKB010000055">
    <property type="protein sequence ID" value="KAJ3256157.1"/>
    <property type="molecule type" value="Genomic_DNA"/>
</dbReference>
<name>A0AAD5UEQ1_9FUNG</name>
<proteinExistence type="predicted"/>
<evidence type="ECO:0000313" key="2">
    <source>
        <dbReference type="EMBL" id="KAJ3256157.1"/>
    </source>
</evidence>
<sequence>MFKTIIYIATLSLVSAQLPSGIQQVTVTPQADFCKQSGVGEAAGQQQQSGRMCASTVQGLLPDVNKMVSSMISQPASGATVDAAQGFDIVFKTQNLQTGFVADLEKQYLLIPQTVDPNTGFIQGHAQVSIQKIPNAQEAVPASSVEFFQVLDTKPGANGLTTFKVNVPAGAIKTNGVHRICTVSATASGQQVLMPVAQRGAQDDCIRVTVNNATGQKRRR</sequence>